<proteinExistence type="predicted"/>
<dbReference type="Gene3D" id="2.40.10.10">
    <property type="entry name" value="Trypsin-like serine proteases"/>
    <property type="match status" value="2"/>
</dbReference>
<reference evidence="9" key="2">
    <citation type="journal article" date="2007" name="PLoS Biol.">
        <title>Survey sequencing and comparative analysis of the elephant shark (Callorhinchus milii) genome.</title>
        <authorList>
            <person name="Venkatesh B."/>
            <person name="Kirkness E.F."/>
            <person name="Loh Y.H."/>
            <person name="Halpern A.L."/>
            <person name="Lee A.P."/>
            <person name="Johnson J."/>
            <person name="Dandona N."/>
            <person name="Viswanathan L.D."/>
            <person name="Tay A."/>
            <person name="Venter J.C."/>
            <person name="Strausberg R.L."/>
            <person name="Brenner S."/>
        </authorList>
    </citation>
    <scope>NUCLEOTIDE SEQUENCE [LARGE SCALE GENOMIC DNA]</scope>
</reference>
<evidence type="ECO:0000256" key="6">
    <source>
        <dbReference type="SAM" id="SignalP"/>
    </source>
</evidence>
<organism evidence="8 9">
    <name type="scientific">Callorhinchus milii</name>
    <name type="common">Ghost shark</name>
    <dbReference type="NCBI Taxonomy" id="7868"/>
    <lineage>
        <taxon>Eukaryota</taxon>
        <taxon>Metazoa</taxon>
        <taxon>Chordata</taxon>
        <taxon>Craniata</taxon>
        <taxon>Vertebrata</taxon>
        <taxon>Chondrichthyes</taxon>
        <taxon>Holocephali</taxon>
        <taxon>Chimaeriformes</taxon>
        <taxon>Callorhinchidae</taxon>
        <taxon>Callorhinchus</taxon>
    </lineage>
</organism>
<sequence length="294" mass="33305">MALLKKRREFLLVNVILIMVKTKIVGGEDARNGEWPWQVSLQMGMYGHICGASIVSNRWLLSAAHCFQDSDSIRYTAVLMNRMNTRIVTRSIKRITVHSKYNQYTSDYDIALLELNAPVFFSDTIQPICLPAATHVFSNGAHCYVTGWGVLHEDGMWLRQSELATVLQEARVKMIPLSTCNKLYENGVTPRMLCAGYLHGGVDACQGDSGGPLVCLEKGKKWFLAGIVSWGEGCARHNRPGVYTRVSRFHYHKTKIINIKSYSCFLGINTNSENSRIIMAIMMQRLRRTYRIPH</sequence>
<dbReference type="FunFam" id="2.40.10.10:FF:000003">
    <property type="entry name" value="Transmembrane serine protease 3"/>
    <property type="match status" value="1"/>
</dbReference>
<feature type="signal peptide" evidence="6">
    <location>
        <begin position="1"/>
        <end position="27"/>
    </location>
</feature>
<keyword evidence="3 5" id="KW-0720">Serine protease</keyword>
<reference evidence="8" key="4">
    <citation type="submission" date="2025-08" db="UniProtKB">
        <authorList>
            <consortium name="Ensembl"/>
        </authorList>
    </citation>
    <scope>IDENTIFICATION</scope>
</reference>
<feature type="chain" id="PRO_5021217128" description="Peptidase S1 domain-containing protein" evidence="6">
    <location>
        <begin position="28"/>
        <end position="294"/>
    </location>
</feature>
<evidence type="ECO:0000259" key="7">
    <source>
        <dbReference type="PROSITE" id="PS50240"/>
    </source>
</evidence>
<dbReference type="PANTHER" id="PTHR24252:SF17">
    <property type="entry name" value="SUPPRESSOR OF TUMORIGENICITY 14 PROTEIN HOMOLOG-RELATED"/>
    <property type="match status" value="1"/>
</dbReference>
<dbReference type="PROSITE" id="PS00135">
    <property type="entry name" value="TRYPSIN_SER"/>
    <property type="match status" value="1"/>
</dbReference>
<dbReference type="AlphaFoldDB" id="A0A4W3JYU9"/>
<dbReference type="InParanoid" id="A0A4W3JYU9"/>
<dbReference type="SMART" id="SM00020">
    <property type="entry name" value="Tryp_SPc"/>
    <property type="match status" value="1"/>
</dbReference>
<evidence type="ECO:0000313" key="8">
    <source>
        <dbReference type="Ensembl" id="ENSCMIP00000048157.1"/>
    </source>
</evidence>
<dbReference type="STRING" id="7868.ENSCMIP00000048157"/>
<dbReference type="GO" id="GO:0006508">
    <property type="term" value="P:proteolysis"/>
    <property type="evidence" value="ECO:0007669"/>
    <property type="project" value="UniProtKB-KW"/>
</dbReference>
<dbReference type="Ensembl" id="ENSCMIT00000048831.1">
    <property type="protein sequence ID" value="ENSCMIP00000048157.1"/>
    <property type="gene ID" value="ENSCMIG00000019693.1"/>
</dbReference>
<dbReference type="InterPro" id="IPR033116">
    <property type="entry name" value="TRYPSIN_SER"/>
</dbReference>
<keyword evidence="6" id="KW-0732">Signal</keyword>
<dbReference type="InterPro" id="IPR009003">
    <property type="entry name" value="Peptidase_S1_PA"/>
</dbReference>
<evidence type="ECO:0000256" key="4">
    <source>
        <dbReference type="ARBA" id="ARBA00023157"/>
    </source>
</evidence>
<protein>
    <recommendedName>
        <fullName evidence="7">Peptidase S1 domain-containing protein</fullName>
    </recommendedName>
</protein>
<feature type="domain" description="Peptidase S1" evidence="7">
    <location>
        <begin position="24"/>
        <end position="249"/>
    </location>
</feature>
<evidence type="ECO:0000256" key="2">
    <source>
        <dbReference type="ARBA" id="ARBA00022801"/>
    </source>
</evidence>
<reference evidence="8" key="5">
    <citation type="submission" date="2025-09" db="UniProtKB">
        <authorList>
            <consortium name="Ensembl"/>
        </authorList>
    </citation>
    <scope>IDENTIFICATION</scope>
</reference>
<accession>A0A4W3JYU9</accession>
<dbReference type="InterPro" id="IPR043504">
    <property type="entry name" value="Peptidase_S1_PA_chymotrypsin"/>
</dbReference>
<evidence type="ECO:0000256" key="5">
    <source>
        <dbReference type="RuleBase" id="RU363034"/>
    </source>
</evidence>
<dbReference type="Pfam" id="PF00089">
    <property type="entry name" value="Trypsin"/>
    <property type="match status" value="1"/>
</dbReference>
<dbReference type="PROSITE" id="PS50240">
    <property type="entry name" value="TRYPSIN_DOM"/>
    <property type="match status" value="1"/>
</dbReference>
<dbReference type="InterPro" id="IPR018114">
    <property type="entry name" value="TRYPSIN_HIS"/>
</dbReference>
<keyword evidence="4" id="KW-1015">Disulfide bond</keyword>
<keyword evidence="1 5" id="KW-0645">Protease</keyword>
<evidence type="ECO:0000256" key="3">
    <source>
        <dbReference type="ARBA" id="ARBA00022825"/>
    </source>
</evidence>
<reference evidence="9" key="1">
    <citation type="journal article" date="2006" name="Science">
        <title>Ancient noncoding elements conserved in the human genome.</title>
        <authorList>
            <person name="Venkatesh B."/>
            <person name="Kirkness E.F."/>
            <person name="Loh Y.H."/>
            <person name="Halpern A.L."/>
            <person name="Lee A.P."/>
            <person name="Johnson J."/>
            <person name="Dandona N."/>
            <person name="Viswanathan L.D."/>
            <person name="Tay A."/>
            <person name="Venter J.C."/>
            <person name="Strausberg R.L."/>
            <person name="Brenner S."/>
        </authorList>
    </citation>
    <scope>NUCLEOTIDE SEQUENCE [LARGE SCALE GENOMIC DNA]</scope>
</reference>
<dbReference type="GO" id="GO:0004252">
    <property type="term" value="F:serine-type endopeptidase activity"/>
    <property type="evidence" value="ECO:0007669"/>
    <property type="project" value="InterPro"/>
</dbReference>
<keyword evidence="9" id="KW-1185">Reference proteome</keyword>
<dbReference type="CDD" id="cd00190">
    <property type="entry name" value="Tryp_SPc"/>
    <property type="match status" value="1"/>
</dbReference>
<dbReference type="InterPro" id="IPR001254">
    <property type="entry name" value="Trypsin_dom"/>
</dbReference>
<dbReference type="PRINTS" id="PR00722">
    <property type="entry name" value="CHYMOTRYPSIN"/>
</dbReference>
<name>A0A4W3JYU9_CALMI</name>
<dbReference type="PROSITE" id="PS00134">
    <property type="entry name" value="TRYPSIN_HIS"/>
    <property type="match status" value="1"/>
</dbReference>
<keyword evidence="2 5" id="KW-0378">Hydrolase</keyword>
<evidence type="ECO:0000313" key="9">
    <source>
        <dbReference type="Proteomes" id="UP000314986"/>
    </source>
</evidence>
<dbReference type="GeneTree" id="ENSGT00940000165120"/>
<dbReference type="Proteomes" id="UP000314986">
    <property type="component" value="Unassembled WGS sequence"/>
</dbReference>
<dbReference type="InterPro" id="IPR001314">
    <property type="entry name" value="Peptidase_S1A"/>
</dbReference>
<dbReference type="SUPFAM" id="SSF50494">
    <property type="entry name" value="Trypsin-like serine proteases"/>
    <property type="match status" value="1"/>
</dbReference>
<evidence type="ECO:0000256" key="1">
    <source>
        <dbReference type="ARBA" id="ARBA00022670"/>
    </source>
</evidence>
<reference evidence="9" key="3">
    <citation type="journal article" date="2014" name="Nature">
        <title>Elephant shark genome provides unique insights into gnathostome evolution.</title>
        <authorList>
            <consortium name="International Elephant Shark Genome Sequencing Consortium"/>
            <person name="Venkatesh B."/>
            <person name="Lee A.P."/>
            <person name="Ravi V."/>
            <person name="Maurya A.K."/>
            <person name="Lian M.M."/>
            <person name="Swann J.B."/>
            <person name="Ohta Y."/>
            <person name="Flajnik M.F."/>
            <person name="Sutoh Y."/>
            <person name="Kasahara M."/>
            <person name="Hoon S."/>
            <person name="Gangu V."/>
            <person name="Roy S.W."/>
            <person name="Irimia M."/>
            <person name="Korzh V."/>
            <person name="Kondrychyn I."/>
            <person name="Lim Z.W."/>
            <person name="Tay B.H."/>
            <person name="Tohari S."/>
            <person name="Kong K.W."/>
            <person name="Ho S."/>
            <person name="Lorente-Galdos B."/>
            <person name="Quilez J."/>
            <person name="Marques-Bonet T."/>
            <person name="Raney B.J."/>
            <person name="Ingham P.W."/>
            <person name="Tay A."/>
            <person name="Hillier L.W."/>
            <person name="Minx P."/>
            <person name="Boehm T."/>
            <person name="Wilson R.K."/>
            <person name="Brenner S."/>
            <person name="Warren W.C."/>
        </authorList>
    </citation>
    <scope>NUCLEOTIDE SEQUENCE [LARGE SCALE GENOMIC DNA]</scope>
</reference>
<dbReference type="PANTHER" id="PTHR24252">
    <property type="entry name" value="ACROSIN-RELATED"/>
    <property type="match status" value="1"/>
</dbReference>